<protein>
    <submittedName>
        <fullName evidence="1">Uncharacterized protein</fullName>
    </submittedName>
</protein>
<proteinExistence type="predicted"/>
<sequence length="65" mass="7571">MLYQLVSQDPMRLAPIRDHRGRDFLSHLQRLHVELVFDVDVICYGTDSRLHGYETGPLRQISCCV</sequence>
<reference evidence="1" key="1">
    <citation type="journal article" date="2019" name="bioRxiv">
        <title>The Genome of the Zebra Mussel, Dreissena polymorpha: A Resource for Invasive Species Research.</title>
        <authorList>
            <person name="McCartney M.A."/>
            <person name="Auch B."/>
            <person name="Kono T."/>
            <person name="Mallez S."/>
            <person name="Zhang Y."/>
            <person name="Obille A."/>
            <person name="Becker A."/>
            <person name="Abrahante J.E."/>
            <person name="Garbe J."/>
            <person name="Badalamenti J.P."/>
            <person name="Herman A."/>
            <person name="Mangelson H."/>
            <person name="Liachko I."/>
            <person name="Sullivan S."/>
            <person name="Sone E.D."/>
            <person name="Koren S."/>
            <person name="Silverstein K.A.T."/>
            <person name="Beckman K.B."/>
            <person name="Gohl D.M."/>
        </authorList>
    </citation>
    <scope>NUCLEOTIDE SEQUENCE</scope>
    <source>
        <strain evidence="1">Duluth1</strain>
        <tissue evidence="1">Whole animal</tissue>
    </source>
</reference>
<reference evidence="1" key="2">
    <citation type="submission" date="2020-11" db="EMBL/GenBank/DDBJ databases">
        <authorList>
            <person name="McCartney M.A."/>
            <person name="Auch B."/>
            <person name="Kono T."/>
            <person name="Mallez S."/>
            <person name="Becker A."/>
            <person name="Gohl D.M."/>
            <person name="Silverstein K.A.T."/>
            <person name="Koren S."/>
            <person name="Bechman K.B."/>
            <person name="Herman A."/>
            <person name="Abrahante J.E."/>
            <person name="Garbe J."/>
        </authorList>
    </citation>
    <scope>NUCLEOTIDE SEQUENCE</scope>
    <source>
        <strain evidence="1">Duluth1</strain>
        <tissue evidence="1">Whole animal</tissue>
    </source>
</reference>
<dbReference type="EMBL" id="JAIWYP010000005">
    <property type="protein sequence ID" value="KAH3826423.1"/>
    <property type="molecule type" value="Genomic_DNA"/>
</dbReference>
<name>A0A9D4H2W4_DREPO</name>
<comment type="caution">
    <text evidence="1">The sequence shown here is derived from an EMBL/GenBank/DDBJ whole genome shotgun (WGS) entry which is preliminary data.</text>
</comment>
<organism evidence="1 2">
    <name type="scientific">Dreissena polymorpha</name>
    <name type="common">Zebra mussel</name>
    <name type="synonym">Mytilus polymorpha</name>
    <dbReference type="NCBI Taxonomy" id="45954"/>
    <lineage>
        <taxon>Eukaryota</taxon>
        <taxon>Metazoa</taxon>
        <taxon>Spiralia</taxon>
        <taxon>Lophotrochozoa</taxon>
        <taxon>Mollusca</taxon>
        <taxon>Bivalvia</taxon>
        <taxon>Autobranchia</taxon>
        <taxon>Heteroconchia</taxon>
        <taxon>Euheterodonta</taxon>
        <taxon>Imparidentia</taxon>
        <taxon>Neoheterodontei</taxon>
        <taxon>Myida</taxon>
        <taxon>Dreissenoidea</taxon>
        <taxon>Dreissenidae</taxon>
        <taxon>Dreissena</taxon>
    </lineage>
</organism>
<dbReference type="Proteomes" id="UP000828390">
    <property type="component" value="Unassembled WGS sequence"/>
</dbReference>
<gene>
    <name evidence="1" type="ORF">DPMN_128328</name>
</gene>
<keyword evidence="2" id="KW-1185">Reference proteome</keyword>
<dbReference type="AlphaFoldDB" id="A0A9D4H2W4"/>
<accession>A0A9D4H2W4</accession>
<evidence type="ECO:0000313" key="2">
    <source>
        <dbReference type="Proteomes" id="UP000828390"/>
    </source>
</evidence>
<evidence type="ECO:0000313" key="1">
    <source>
        <dbReference type="EMBL" id="KAH3826423.1"/>
    </source>
</evidence>